<dbReference type="Gene3D" id="1.10.287.130">
    <property type="match status" value="1"/>
</dbReference>
<reference evidence="14 15" key="1">
    <citation type="submission" date="2021-05" db="EMBL/GenBank/DDBJ databases">
        <title>Genetic and Functional Diversity in Clade A Lucinid endosymbionts from the Bahamas.</title>
        <authorList>
            <person name="Giani N.M."/>
            <person name="Engel A.S."/>
            <person name="Campbell B.J."/>
        </authorList>
    </citation>
    <scope>NUCLEOTIDE SEQUENCE [LARGE SCALE GENOMIC DNA]</scope>
    <source>
        <strain evidence="14">LUC16012Gg_MoonRockCtena</strain>
    </source>
</reference>
<evidence type="ECO:0000313" key="15">
    <source>
        <dbReference type="Proteomes" id="UP000770889"/>
    </source>
</evidence>
<dbReference type="InterPro" id="IPR003660">
    <property type="entry name" value="HAMP_dom"/>
</dbReference>
<dbReference type="GO" id="GO:0005524">
    <property type="term" value="F:ATP binding"/>
    <property type="evidence" value="ECO:0007669"/>
    <property type="project" value="UniProtKB-KW"/>
</dbReference>
<sequence>MGTAPTLSIHQRLLLAASLVLSAFLGFTGLALDKAFRSASEEAFQARLYSSVYALLAAAEEDQAGGLRMPDLLTDPRFNRPDSGRYAQVRDRSGDYLWQSPSSLGRDLGLIRDRQPGESKIERFKLDDSAAMGLSFGVAWEDFQGRELHYVLTVVEDLKPLQEQVAAFRDTLFLWLGGAALLLLMVQGWVLRWGLRPLREVAQALTEIESGSADQLQGDYPKELNRLTSNLNSLIRHAQARQQRYRDSLGDLAHSLKTPLAVLQSVSEGESDEQPSVRKSVREQVDRMNQIVSHQLQRAAASGRTVLTQTVPIKPVVERIAGSLDKVYREKGISWRIDIVADCHFPGDEGDLMELLGNLMENACKYGKGLVRVRAETGRDLHICVEDNGSGIPQDQVEAVLRRGHRADQQQPGQGIGLSVAADIALAYGGRVEIGAAQELGGAVIHLYLPMR</sequence>
<dbReference type="Proteomes" id="UP000770889">
    <property type="component" value="Unassembled WGS sequence"/>
</dbReference>
<dbReference type="AlphaFoldDB" id="A0A944M7X4"/>
<dbReference type="CDD" id="cd00082">
    <property type="entry name" value="HisKA"/>
    <property type="match status" value="1"/>
</dbReference>
<feature type="domain" description="Histidine kinase" evidence="12">
    <location>
        <begin position="251"/>
        <end position="452"/>
    </location>
</feature>
<evidence type="ECO:0000313" key="14">
    <source>
        <dbReference type="EMBL" id="MBT2988735.1"/>
    </source>
</evidence>
<keyword evidence="9" id="KW-0902">Two-component regulatory system</keyword>
<dbReference type="InterPro" id="IPR005467">
    <property type="entry name" value="His_kinase_dom"/>
</dbReference>
<proteinExistence type="predicted"/>
<comment type="subcellular location">
    <subcellularLocation>
        <location evidence="2">Membrane</location>
    </subcellularLocation>
</comment>
<dbReference type="EMBL" id="JAHHGM010000005">
    <property type="protein sequence ID" value="MBT2988735.1"/>
    <property type="molecule type" value="Genomic_DNA"/>
</dbReference>
<keyword evidence="8 11" id="KW-1133">Transmembrane helix</keyword>
<evidence type="ECO:0000256" key="7">
    <source>
        <dbReference type="ARBA" id="ARBA00022777"/>
    </source>
</evidence>
<dbReference type="GO" id="GO:0000155">
    <property type="term" value="F:phosphorelay sensor kinase activity"/>
    <property type="evidence" value="ECO:0007669"/>
    <property type="project" value="InterPro"/>
</dbReference>
<protein>
    <recommendedName>
        <fullName evidence="3">histidine kinase</fullName>
        <ecNumber evidence="3">2.7.13.3</ecNumber>
    </recommendedName>
</protein>
<dbReference type="PANTHER" id="PTHR45436:SF4">
    <property type="entry name" value="SENSOR PROTEIN PHOQ"/>
    <property type="match status" value="1"/>
</dbReference>
<dbReference type="EC" id="2.7.13.3" evidence="3"/>
<evidence type="ECO:0000256" key="3">
    <source>
        <dbReference type="ARBA" id="ARBA00012438"/>
    </source>
</evidence>
<evidence type="ECO:0000256" key="11">
    <source>
        <dbReference type="SAM" id="Phobius"/>
    </source>
</evidence>
<evidence type="ECO:0000256" key="4">
    <source>
        <dbReference type="ARBA" id="ARBA00022553"/>
    </source>
</evidence>
<gene>
    <name evidence="14" type="ORF">KME65_07190</name>
</gene>
<dbReference type="InterPro" id="IPR036097">
    <property type="entry name" value="HisK_dim/P_sf"/>
</dbReference>
<dbReference type="InterPro" id="IPR050428">
    <property type="entry name" value="TCS_sensor_his_kinase"/>
</dbReference>
<dbReference type="PANTHER" id="PTHR45436">
    <property type="entry name" value="SENSOR HISTIDINE KINASE YKOH"/>
    <property type="match status" value="1"/>
</dbReference>
<keyword evidence="7" id="KW-0418">Kinase</keyword>
<name>A0A944M7X4_9GAMM</name>
<dbReference type="PROSITE" id="PS50885">
    <property type="entry name" value="HAMP"/>
    <property type="match status" value="1"/>
</dbReference>
<evidence type="ECO:0000256" key="8">
    <source>
        <dbReference type="ARBA" id="ARBA00022989"/>
    </source>
</evidence>
<dbReference type="Pfam" id="PF00672">
    <property type="entry name" value="HAMP"/>
    <property type="match status" value="1"/>
</dbReference>
<feature type="transmembrane region" description="Helical" evidence="11">
    <location>
        <begin position="172"/>
        <end position="191"/>
    </location>
</feature>
<dbReference type="InterPro" id="IPR036890">
    <property type="entry name" value="HATPase_C_sf"/>
</dbReference>
<dbReference type="PRINTS" id="PR00344">
    <property type="entry name" value="BCTRLSENSOR"/>
</dbReference>
<dbReference type="SUPFAM" id="SSF47384">
    <property type="entry name" value="Homodimeric domain of signal transducing histidine kinase"/>
    <property type="match status" value="1"/>
</dbReference>
<dbReference type="PROSITE" id="PS50109">
    <property type="entry name" value="HIS_KIN"/>
    <property type="match status" value="1"/>
</dbReference>
<accession>A0A944M7X4</accession>
<keyword evidence="10 11" id="KW-0472">Membrane</keyword>
<dbReference type="InterPro" id="IPR004358">
    <property type="entry name" value="Sig_transdc_His_kin-like_C"/>
</dbReference>
<evidence type="ECO:0000256" key="9">
    <source>
        <dbReference type="ARBA" id="ARBA00023012"/>
    </source>
</evidence>
<evidence type="ECO:0000259" key="12">
    <source>
        <dbReference type="PROSITE" id="PS50109"/>
    </source>
</evidence>
<keyword evidence="6 11" id="KW-0812">Transmembrane</keyword>
<comment type="catalytic activity">
    <reaction evidence="1">
        <text>ATP + protein L-histidine = ADP + protein N-phospho-L-histidine.</text>
        <dbReference type="EC" id="2.7.13.3"/>
    </reaction>
</comment>
<evidence type="ECO:0000256" key="1">
    <source>
        <dbReference type="ARBA" id="ARBA00000085"/>
    </source>
</evidence>
<dbReference type="Pfam" id="PF00512">
    <property type="entry name" value="HisKA"/>
    <property type="match status" value="1"/>
</dbReference>
<dbReference type="GO" id="GO:0005886">
    <property type="term" value="C:plasma membrane"/>
    <property type="evidence" value="ECO:0007669"/>
    <property type="project" value="TreeGrafter"/>
</dbReference>
<evidence type="ECO:0000259" key="13">
    <source>
        <dbReference type="PROSITE" id="PS50885"/>
    </source>
</evidence>
<evidence type="ECO:0000256" key="10">
    <source>
        <dbReference type="ARBA" id="ARBA00023136"/>
    </source>
</evidence>
<dbReference type="SUPFAM" id="SSF55874">
    <property type="entry name" value="ATPase domain of HSP90 chaperone/DNA topoisomerase II/histidine kinase"/>
    <property type="match status" value="1"/>
</dbReference>
<evidence type="ECO:0000256" key="2">
    <source>
        <dbReference type="ARBA" id="ARBA00004370"/>
    </source>
</evidence>
<evidence type="ECO:0000256" key="6">
    <source>
        <dbReference type="ARBA" id="ARBA00022692"/>
    </source>
</evidence>
<dbReference type="SMART" id="SM00387">
    <property type="entry name" value="HATPase_c"/>
    <property type="match status" value="1"/>
</dbReference>
<dbReference type="Pfam" id="PF02518">
    <property type="entry name" value="HATPase_c"/>
    <property type="match status" value="1"/>
</dbReference>
<evidence type="ECO:0000256" key="5">
    <source>
        <dbReference type="ARBA" id="ARBA00022679"/>
    </source>
</evidence>
<dbReference type="InterPro" id="IPR003594">
    <property type="entry name" value="HATPase_dom"/>
</dbReference>
<keyword evidence="4" id="KW-0597">Phosphoprotein</keyword>
<dbReference type="Gene3D" id="3.30.565.10">
    <property type="entry name" value="Histidine kinase-like ATPase, C-terminal domain"/>
    <property type="match status" value="1"/>
</dbReference>
<keyword evidence="5" id="KW-0808">Transferase</keyword>
<comment type="caution">
    <text evidence="14">The sequence shown here is derived from an EMBL/GenBank/DDBJ whole genome shotgun (WGS) entry which is preliminary data.</text>
</comment>
<organism evidence="14 15">
    <name type="scientific">Candidatus Thiodiazotropha taylori</name>
    <dbReference type="NCBI Taxonomy" id="2792791"/>
    <lineage>
        <taxon>Bacteria</taxon>
        <taxon>Pseudomonadati</taxon>
        <taxon>Pseudomonadota</taxon>
        <taxon>Gammaproteobacteria</taxon>
        <taxon>Chromatiales</taxon>
        <taxon>Sedimenticolaceae</taxon>
        <taxon>Candidatus Thiodiazotropha</taxon>
    </lineage>
</organism>
<dbReference type="InterPro" id="IPR003661">
    <property type="entry name" value="HisK_dim/P_dom"/>
</dbReference>
<feature type="domain" description="HAMP" evidence="13">
    <location>
        <begin position="192"/>
        <end position="243"/>
    </location>
</feature>